<feature type="domain" description="Multidrug resistance protein MdtA-like alpha-helical hairpin" evidence="6">
    <location>
        <begin position="121"/>
        <end position="182"/>
    </location>
</feature>
<name>A0A1N6KHF8_9BURK</name>
<keyword evidence="3" id="KW-0813">Transport</keyword>
<sequence length="405" mass="42879">MSTDIEINSPKRLRHLKLVGIVVLLAAAGVVTTGIFTRVHAKQEMTTWSAEQAIPTVAAYTPSRQGATQSLILPGHLSAFVDAPIYARVPGYLHAWYADIGTHVKAGQLLGVIDTPDLDQQLLQAKADLDNAQANEKLAASTAKRWTEMLKQDSVSQQDTDEKTSDLTAKLASVAAAQANVNRLEALESFKRITAPFDGIVTARKTDIGDLIDAGGGDGHELFTVSDARQLRVYVSVPQSDAAAIKPGMTATLTVPERPGMKFDAKLVDTDDSITPSSGTLLVQLAVDNQNGLLIPGEYTEVHFAMPTDPHSLLIPASSLIFRQSGLQVAVVGKDNHAILKPVTIATDLGTQVEIGSGLDAGDRVIDNPPDSIATGDAVRVAATHASNAPATSLADRRDAERAHG</sequence>
<feature type="domain" description="CusB-like beta-barrel" evidence="8">
    <location>
        <begin position="234"/>
        <end position="305"/>
    </location>
</feature>
<evidence type="ECO:0000256" key="3">
    <source>
        <dbReference type="ARBA" id="ARBA00022448"/>
    </source>
</evidence>
<dbReference type="PANTHER" id="PTHR30469:SF37">
    <property type="entry name" value="RAGD PROTEIN"/>
    <property type="match status" value="1"/>
</dbReference>
<gene>
    <name evidence="10" type="ORF">SAMN05444165_3635</name>
</gene>
<dbReference type="Gene3D" id="2.40.50.100">
    <property type="match status" value="1"/>
</dbReference>
<evidence type="ECO:0000313" key="10">
    <source>
        <dbReference type="EMBL" id="SIO55995.1"/>
    </source>
</evidence>
<reference evidence="10 11" key="1">
    <citation type="submission" date="2016-11" db="EMBL/GenBank/DDBJ databases">
        <authorList>
            <person name="Jaros S."/>
            <person name="Januszkiewicz K."/>
            <person name="Wedrychowicz H."/>
        </authorList>
    </citation>
    <scope>NUCLEOTIDE SEQUENCE [LARGE SCALE GENOMIC DNA]</scope>
    <source>
        <strain evidence="10 11">GAS95</strain>
    </source>
</reference>
<dbReference type="InterPro" id="IPR058624">
    <property type="entry name" value="MdtA-like_HH"/>
</dbReference>
<dbReference type="PANTHER" id="PTHR30469">
    <property type="entry name" value="MULTIDRUG RESISTANCE PROTEIN MDTA"/>
    <property type="match status" value="1"/>
</dbReference>
<feature type="domain" description="Multidrug resistance protein MdtA-like C-terminal permuted SH3" evidence="9">
    <location>
        <begin position="313"/>
        <end position="366"/>
    </location>
</feature>
<feature type="domain" description="Multidrug resistance protein MdtA-like barrel-sandwich hybrid" evidence="7">
    <location>
        <begin position="84"/>
        <end position="216"/>
    </location>
</feature>
<proteinExistence type="inferred from homology"/>
<feature type="compositionally biased region" description="Basic and acidic residues" evidence="4">
    <location>
        <begin position="395"/>
        <end position="405"/>
    </location>
</feature>
<dbReference type="GO" id="GO:1990281">
    <property type="term" value="C:efflux pump complex"/>
    <property type="evidence" value="ECO:0007669"/>
    <property type="project" value="TreeGrafter"/>
</dbReference>
<dbReference type="OrthoDB" id="9806939at2"/>
<dbReference type="AlphaFoldDB" id="A0A1N6KHF8"/>
<organism evidence="10 11">
    <name type="scientific">Paraburkholderia phenazinium</name>
    <dbReference type="NCBI Taxonomy" id="60549"/>
    <lineage>
        <taxon>Bacteria</taxon>
        <taxon>Pseudomonadati</taxon>
        <taxon>Pseudomonadota</taxon>
        <taxon>Betaproteobacteria</taxon>
        <taxon>Burkholderiales</taxon>
        <taxon>Burkholderiaceae</taxon>
        <taxon>Paraburkholderia</taxon>
    </lineage>
</organism>
<comment type="subcellular location">
    <subcellularLocation>
        <location evidence="1">Cell envelope</location>
    </subcellularLocation>
</comment>
<dbReference type="Gene3D" id="2.40.30.170">
    <property type="match status" value="1"/>
</dbReference>
<evidence type="ECO:0000259" key="9">
    <source>
        <dbReference type="Pfam" id="PF25967"/>
    </source>
</evidence>
<evidence type="ECO:0000259" key="6">
    <source>
        <dbReference type="Pfam" id="PF25876"/>
    </source>
</evidence>
<evidence type="ECO:0000259" key="7">
    <source>
        <dbReference type="Pfam" id="PF25917"/>
    </source>
</evidence>
<dbReference type="Proteomes" id="UP000185151">
    <property type="component" value="Unassembled WGS sequence"/>
</dbReference>
<protein>
    <submittedName>
        <fullName evidence="10">RND family efflux transporter, MFP subunit</fullName>
    </submittedName>
</protein>
<dbReference type="InterPro" id="IPR006143">
    <property type="entry name" value="RND_pump_MFP"/>
</dbReference>
<evidence type="ECO:0000256" key="1">
    <source>
        <dbReference type="ARBA" id="ARBA00004196"/>
    </source>
</evidence>
<dbReference type="Gene3D" id="1.10.287.470">
    <property type="entry name" value="Helix hairpin bin"/>
    <property type="match status" value="1"/>
</dbReference>
<dbReference type="Gene3D" id="2.40.420.20">
    <property type="match status" value="1"/>
</dbReference>
<accession>A0A1N6KHF8</accession>
<keyword evidence="5" id="KW-0472">Membrane</keyword>
<evidence type="ECO:0000313" key="11">
    <source>
        <dbReference type="Proteomes" id="UP000185151"/>
    </source>
</evidence>
<dbReference type="NCBIfam" id="TIGR01730">
    <property type="entry name" value="RND_mfp"/>
    <property type="match status" value="1"/>
</dbReference>
<keyword evidence="5" id="KW-0812">Transmembrane</keyword>
<evidence type="ECO:0000256" key="2">
    <source>
        <dbReference type="ARBA" id="ARBA00009477"/>
    </source>
</evidence>
<dbReference type="Pfam" id="PF25917">
    <property type="entry name" value="BSH_RND"/>
    <property type="match status" value="1"/>
</dbReference>
<dbReference type="InterPro" id="IPR058627">
    <property type="entry name" value="MdtA-like_C"/>
</dbReference>
<evidence type="ECO:0000256" key="5">
    <source>
        <dbReference type="SAM" id="Phobius"/>
    </source>
</evidence>
<dbReference type="Pfam" id="PF25954">
    <property type="entry name" value="Beta-barrel_RND_2"/>
    <property type="match status" value="1"/>
</dbReference>
<dbReference type="Pfam" id="PF25876">
    <property type="entry name" value="HH_MFP_RND"/>
    <property type="match status" value="1"/>
</dbReference>
<keyword evidence="5" id="KW-1133">Transmembrane helix</keyword>
<dbReference type="InterPro" id="IPR058792">
    <property type="entry name" value="Beta-barrel_RND_2"/>
</dbReference>
<dbReference type="InterPro" id="IPR058625">
    <property type="entry name" value="MdtA-like_BSH"/>
</dbReference>
<dbReference type="SUPFAM" id="SSF111369">
    <property type="entry name" value="HlyD-like secretion proteins"/>
    <property type="match status" value="1"/>
</dbReference>
<evidence type="ECO:0000259" key="8">
    <source>
        <dbReference type="Pfam" id="PF25954"/>
    </source>
</evidence>
<dbReference type="EMBL" id="FSRU01000002">
    <property type="protein sequence ID" value="SIO55995.1"/>
    <property type="molecule type" value="Genomic_DNA"/>
</dbReference>
<dbReference type="Pfam" id="PF25967">
    <property type="entry name" value="RND-MFP_C"/>
    <property type="match status" value="1"/>
</dbReference>
<dbReference type="GO" id="GO:0015562">
    <property type="term" value="F:efflux transmembrane transporter activity"/>
    <property type="evidence" value="ECO:0007669"/>
    <property type="project" value="TreeGrafter"/>
</dbReference>
<feature type="transmembrane region" description="Helical" evidence="5">
    <location>
        <begin position="18"/>
        <end position="36"/>
    </location>
</feature>
<evidence type="ECO:0000256" key="4">
    <source>
        <dbReference type="SAM" id="MobiDB-lite"/>
    </source>
</evidence>
<comment type="similarity">
    <text evidence="2">Belongs to the membrane fusion protein (MFP) (TC 8.A.1) family.</text>
</comment>
<dbReference type="RefSeq" id="WP_074297847.1">
    <property type="nucleotide sequence ID" value="NZ_FSRU01000002.1"/>
</dbReference>
<feature type="region of interest" description="Disordered" evidence="4">
    <location>
        <begin position="386"/>
        <end position="405"/>
    </location>
</feature>
<keyword evidence="11" id="KW-1185">Reference proteome</keyword>